<accession>A0ABQ8XWF8</accession>
<dbReference type="PROSITE" id="PS51450">
    <property type="entry name" value="LRR"/>
    <property type="match status" value="1"/>
</dbReference>
<feature type="compositionally biased region" description="Basic residues" evidence="1">
    <location>
        <begin position="302"/>
        <end position="317"/>
    </location>
</feature>
<dbReference type="InterPro" id="IPR032675">
    <property type="entry name" value="LRR_dom_sf"/>
</dbReference>
<feature type="compositionally biased region" description="Basic and acidic residues" evidence="1">
    <location>
        <begin position="281"/>
        <end position="296"/>
    </location>
</feature>
<evidence type="ECO:0000313" key="2">
    <source>
        <dbReference type="EMBL" id="KAJ6236133.1"/>
    </source>
</evidence>
<comment type="caution">
    <text evidence="2">The sequence shown here is derived from an EMBL/GenBank/DDBJ whole genome shotgun (WGS) entry which is preliminary data.</text>
</comment>
<feature type="compositionally biased region" description="Polar residues" evidence="1">
    <location>
        <begin position="221"/>
        <end position="232"/>
    </location>
</feature>
<dbReference type="InterPro" id="IPR001611">
    <property type="entry name" value="Leu-rich_rpt"/>
</dbReference>
<dbReference type="Proteomes" id="UP001150062">
    <property type="component" value="Unassembled WGS sequence"/>
</dbReference>
<keyword evidence="3" id="KW-1185">Reference proteome</keyword>
<sequence>MSLEPNSDFENFDFWLGGFSESPIQRSISELKENKDLTSLDLSNSNPTKEELELICGLLLKNKKTKHLSFASCNITDRLLDPILNLFMNEDNQIETLDLTMNKITDIGAKRLLKITQKSNSLTELMVPLNDFSKKLKNEIEEIFTQRRQKKTLEKLIQKKKKKKNKSEVVKKSKKKENVENQTNQINSDESEILTLQKKNPNKKSSSKIQKKTNTKKEPQKTTSLDSKSCRMSTKTSTKTKTKTKTKNENENENENQDESYYINENSIDYLFESLLNKNGESSKDLFRPKNPDQKRPNFKNNKTKQKNKKDKKKNKVFNKEKIESEINDLKNQVFQLFENEESLTNKFPSKYISNLLVESEKQAVNDISKEISDIKKDFYHTQNIYETTAKEIRNLNREAQALNHEMQQNKKKENQILSVLSELQKQLNLN</sequence>
<gene>
    <name evidence="2" type="ORF">M0813_28166</name>
</gene>
<dbReference type="EMBL" id="JAOAOG010000248">
    <property type="protein sequence ID" value="KAJ6236133.1"/>
    <property type="molecule type" value="Genomic_DNA"/>
</dbReference>
<dbReference type="Gene3D" id="3.80.10.10">
    <property type="entry name" value="Ribonuclease Inhibitor"/>
    <property type="match status" value="1"/>
</dbReference>
<feature type="region of interest" description="Disordered" evidence="1">
    <location>
        <begin position="157"/>
        <end position="261"/>
    </location>
</feature>
<feature type="compositionally biased region" description="Basic residues" evidence="1">
    <location>
        <begin position="200"/>
        <end position="214"/>
    </location>
</feature>
<organism evidence="2 3">
    <name type="scientific">Anaeramoeba flamelloides</name>
    <dbReference type="NCBI Taxonomy" id="1746091"/>
    <lineage>
        <taxon>Eukaryota</taxon>
        <taxon>Metamonada</taxon>
        <taxon>Anaeramoebidae</taxon>
        <taxon>Anaeramoeba</taxon>
    </lineage>
</organism>
<evidence type="ECO:0000313" key="3">
    <source>
        <dbReference type="Proteomes" id="UP001150062"/>
    </source>
</evidence>
<feature type="compositionally biased region" description="Basic and acidic residues" evidence="1">
    <location>
        <begin position="166"/>
        <end position="179"/>
    </location>
</feature>
<evidence type="ECO:0000256" key="1">
    <source>
        <dbReference type="SAM" id="MobiDB-lite"/>
    </source>
</evidence>
<dbReference type="SUPFAM" id="SSF52047">
    <property type="entry name" value="RNI-like"/>
    <property type="match status" value="1"/>
</dbReference>
<protein>
    <submittedName>
        <fullName evidence="2">Leucine rich repeat family protein</fullName>
    </submittedName>
</protein>
<feature type="region of interest" description="Disordered" evidence="1">
    <location>
        <begin position="281"/>
        <end position="318"/>
    </location>
</feature>
<reference evidence="2" key="1">
    <citation type="submission" date="2022-08" db="EMBL/GenBank/DDBJ databases">
        <title>Novel sulfate-reducing endosymbionts in the free-living metamonad Anaeramoeba.</title>
        <authorList>
            <person name="Jerlstrom-Hultqvist J."/>
            <person name="Cepicka I."/>
            <person name="Gallot-Lavallee L."/>
            <person name="Salas-Leiva D."/>
            <person name="Curtis B.A."/>
            <person name="Zahonova K."/>
            <person name="Pipaliya S."/>
            <person name="Dacks J."/>
            <person name="Roger A.J."/>
        </authorList>
    </citation>
    <scope>NUCLEOTIDE SEQUENCE</scope>
    <source>
        <strain evidence="2">Schooner1</strain>
    </source>
</reference>
<proteinExistence type="predicted"/>
<name>A0ABQ8XWF8_9EUKA</name>